<dbReference type="EC" id="5.3.1.6" evidence="1"/>
<evidence type="ECO:0000313" key="1">
    <source>
        <dbReference type="EMBL" id="TGY64425.1"/>
    </source>
</evidence>
<comment type="caution">
    <text evidence="1">The sequence shown here is derived from an EMBL/GenBank/DDBJ whole genome shotgun (WGS) entry which is preliminary data.</text>
</comment>
<name>A0AC61R4K8_9FIRM</name>
<dbReference type="Proteomes" id="UP000308836">
    <property type="component" value="Unassembled WGS sequence"/>
</dbReference>
<accession>A0AC61R4K8</accession>
<proteinExistence type="predicted"/>
<gene>
    <name evidence="1" type="primary">rpiA</name>
    <name evidence="1" type="ORF">E5336_12055</name>
</gene>
<sequence>MKRKCAEAAFGMIREGMTIGLGGGETIRYLIEFIHMSDLRVQVVTPSTQTALLAARHEIEVVPTWLCPRVDVAFDGCNEIDPDLNCLKSLGAIHTQEKIIAAMADTFVILADETKLRQQLVFDHPLTIEVMKEAFSYVLGQLFEMGLHAAARQPQEKDGFVITDQGNIVIDVDFSNVADPIETNRQILGLCGVVDTSLFTGVVDKAIVATKDGVQVLEKPNRAK</sequence>
<organism evidence="1 2">
    <name type="scientific">Dubosiella muris</name>
    <dbReference type="NCBI Taxonomy" id="3038133"/>
    <lineage>
        <taxon>Bacteria</taxon>
        <taxon>Bacillati</taxon>
        <taxon>Bacillota</taxon>
        <taxon>Erysipelotrichia</taxon>
        <taxon>Erysipelotrichales</taxon>
        <taxon>Erysipelotrichaceae</taxon>
        <taxon>Dubosiella</taxon>
    </lineage>
</organism>
<protein>
    <submittedName>
        <fullName evidence="1">Ribose 5-phosphate isomerase A</fullName>
        <ecNumber evidence="1">5.3.1.6</ecNumber>
    </submittedName>
</protein>
<keyword evidence="1" id="KW-0413">Isomerase</keyword>
<dbReference type="EMBL" id="SRYG01000041">
    <property type="protein sequence ID" value="TGY64425.1"/>
    <property type="molecule type" value="Genomic_DNA"/>
</dbReference>
<reference evidence="1" key="1">
    <citation type="submission" date="2019-04" db="EMBL/GenBank/DDBJ databases">
        <title>Microbes associate with the intestines of laboratory mice.</title>
        <authorList>
            <person name="Navarre W."/>
            <person name="Wong E."/>
            <person name="Huang K."/>
            <person name="Tropini C."/>
            <person name="Ng K."/>
            <person name="Yu B."/>
        </authorList>
    </citation>
    <scope>NUCLEOTIDE SEQUENCE</scope>
    <source>
        <strain evidence="1">NM09_H32</strain>
    </source>
</reference>
<keyword evidence="2" id="KW-1185">Reference proteome</keyword>
<evidence type="ECO:0000313" key="2">
    <source>
        <dbReference type="Proteomes" id="UP000308836"/>
    </source>
</evidence>